<name>A0A0G0T8S4_9BACT</name>
<comment type="caution">
    <text evidence="1">The sequence shown here is derived from an EMBL/GenBank/DDBJ whole genome shotgun (WGS) entry which is preliminary data.</text>
</comment>
<protein>
    <submittedName>
        <fullName evidence="1">Uncharacterized protein</fullName>
    </submittedName>
</protein>
<dbReference type="EMBL" id="LBZM01000034">
    <property type="protein sequence ID" value="KKR71166.1"/>
    <property type="molecule type" value="Genomic_DNA"/>
</dbReference>
<accession>A0A0G0T8S4</accession>
<reference evidence="1 2" key="1">
    <citation type="journal article" date="2015" name="Nature">
        <title>rRNA introns, odd ribosomes, and small enigmatic genomes across a large radiation of phyla.</title>
        <authorList>
            <person name="Brown C.T."/>
            <person name="Hug L.A."/>
            <person name="Thomas B.C."/>
            <person name="Sharon I."/>
            <person name="Castelle C.J."/>
            <person name="Singh A."/>
            <person name="Wilkins M.J."/>
            <person name="Williams K.H."/>
            <person name="Banfield J.F."/>
        </authorList>
    </citation>
    <scope>NUCLEOTIDE SEQUENCE [LARGE SCALE GENOMIC DNA]</scope>
</reference>
<gene>
    <name evidence="1" type="ORF">UU14_C0034G0010</name>
</gene>
<evidence type="ECO:0000313" key="1">
    <source>
        <dbReference type="EMBL" id="KKR71166.1"/>
    </source>
</evidence>
<evidence type="ECO:0000313" key="2">
    <source>
        <dbReference type="Proteomes" id="UP000034664"/>
    </source>
</evidence>
<dbReference type="Proteomes" id="UP000034664">
    <property type="component" value="Unassembled WGS sequence"/>
</dbReference>
<organism evidence="1 2">
    <name type="scientific">Candidatus Roizmanbacteria bacterium GW2011_GWB1_40_7</name>
    <dbReference type="NCBI Taxonomy" id="1618482"/>
    <lineage>
        <taxon>Bacteria</taxon>
        <taxon>Candidatus Roizmaniibacteriota</taxon>
    </lineage>
</organism>
<proteinExistence type="predicted"/>
<sequence>MIIQINSHDALGKLSIVKNYLSVLQSDTSLTDSQKKYIGPAYQATEELIALIKELAMKAKNSQ</sequence>
<dbReference type="AlphaFoldDB" id="A0A0G0T8S4"/>